<reference evidence="4" key="1">
    <citation type="submission" date="2021-01" db="EMBL/GenBank/DDBJ databases">
        <authorList>
            <person name="Corre E."/>
            <person name="Pelletier E."/>
            <person name="Niang G."/>
            <person name="Scheremetjew M."/>
            <person name="Finn R."/>
            <person name="Kale V."/>
            <person name="Holt S."/>
            <person name="Cochrane G."/>
            <person name="Meng A."/>
            <person name="Brown T."/>
            <person name="Cohen L."/>
        </authorList>
    </citation>
    <scope>NUCLEOTIDE SEQUENCE</scope>
    <source>
        <strain evidence="4">WS</strain>
    </source>
</reference>
<feature type="compositionally biased region" description="Polar residues" evidence="3">
    <location>
        <begin position="571"/>
        <end position="585"/>
    </location>
</feature>
<feature type="region of interest" description="Disordered" evidence="3">
    <location>
        <begin position="91"/>
        <end position="125"/>
    </location>
</feature>
<organism evidence="4">
    <name type="scientific">Percolomonas cosmopolitus</name>
    <dbReference type="NCBI Taxonomy" id="63605"/>
    <lineage>
        <taxon>Eukaryota</taxon>
        <taxon>Discoba</taxon>
        <taxon>Heterolobosea</taxon>
        <taxon>Tetramitia</taxon>
        <taxon>Eutetramitia</taxon>
        <taxon>Percolomonadidae</taxon>
        <taxon>Percolomonas</taxon>
    </lineage>
</organism>
<feature type="compositionally biased region" description="Basic and acidic residues" evidence="3">
    <location>
        <begin position="376"/>
        <end position="389"/>
    </location>
</feature>
<feature type="region of interest" description="Disordered" evidence="3">
    <location>
        <begin position="143"/>
        <end position="220"/>
    </location>
</feature>
<feature type="region of interest" description="Disordered" evidence="3">
    <location>
        <begin position="376"/>
        <end position="419"/>
    </location>
</feature>
<feature type="compositionally biased region" description="Polar residues" evidence="3">
    <location>
        <begin position="184"/>
        <end position="194"/>
    </location>
</feature>
<dbReference type="GO" id="GO:0005856">
    <property type="term" value="C:cytoskeleton"/>
    <property type="evidence" value="ECO:0007669"/>
    <property type="project" value="UniProtKB-ARBA"/>
</dbReference>
<dbReference type="InterPro" id="IPR051655">
    <property type="entry name" value="FAM161"/>
</dbReference>
<name>A0A7S1PIP3_9EUKA</name>
<feature type="region of interest" description="Disordered" evidence="3">
    <location>
        <begin position="439"/>
        <end position="461"/>
    </location>
</feature>
<protein>
    <submittedName>
        <fullName evidence="4">Uncharacterized protein</fullName>
    </submittedName>
</protein>
<feature type="region of interest" description="Disordered" evidence="3">
    <location>
        <begin position="487"/>
        <end position="509"/>
    </location>
</feature>
<dbReference type="EMBL" id="HBGD01008866">
    <property type="protein sequence ID" value="CAD9084049.1"/>
    <property type="molecule type" value="Transcribed_RNA"/>
</dbReference>
<evidence type="ECO:0000256" key="1">
    <source>
        <dbReference type="ARBA" id="ARBA00006663"/>
    </source>
</evidence>
<evidence type="ECO:0000256" key="2">
    <source>
        <dbReference type="ARBA" id="ARBA00023054"/>
    </source>
</evidence>
<feature type="compositionally biased region" description="Basic and acidic residues" evidence="3">
    <location>
        <begin position="147"/>
        <end position="161"/>
    </location>
</feature>
<comment type="similarity">
    <text evidence="1">Belongs to the FAM161 family.</text>
</comment>
<evidence type="ECO:0000256" key="3">
    <source>
        <dbReference type="SAM" id="MobiDB-lite"/>
    </source>
</evidence>
<dbReference type="GO" id="GO:0005929">
    <property type="term" value="C:cilium"/>
    <property type="evidence" value="ECO:0007669"/>
    <property type="project" value="TreeGrafter"/>
</dbReference>
<gene>
    <name evidence="4" type="ORF">PCOS0759_LOCUS7303</name>
</gene>
<keyword evidence="2" id="KW-0175">Coiled coil</keyword>
<feature type="compositionally biased region" description="Polar residues" evidence="3">
    <location>
        <begin position="550"/>
        <end position="561"/>
    </location>
</feature>
<feature type="region of interest" description="Disordered" evidence="3">
    <location>
        <begin position="550"/>
        <end position="591"/>
    </location>
</feature>
<dbReference type="PANTHER" id="PTHR21501:SF1">
    <property type="entry name" value="PROTEIN FAM-161"/>
    <property type="match status" value="1"/>
</dbReference>
<dbReference type="AlphaFoldDB" id="A0A7S1PIP3"/>
<dbReference type="GO" id="GO:0044782">
    <property type="term" value="P:cilium organization"/>
    <property type="evidence" value="ECO:0007669"/>
    <property type="project" value="TreeGrafter"/>
</dbReference>
<dbReference type="PANTHER" id="PTHR21501">
    <property type="entry name" value="PROTEIN FAM-161"/>
    <property type="match status" value="1"/>
</dbReference>
<feature type="compositionally biased region" description="Polar residues" evidence="3">
    <location>
        <begin position="100"/>
        <end position="123"/>
    </location>
</feature>
<proteinExistence type="inferred from homology"/>
<evidence type="ECO:0000313" key="4">
    <source>
        <dbReference type="EMBL" id="CAD9084049.1"/>
    </source>
</evidence>
<sequence length="618" mass="71952">MSFLSQQLASPADLPSFLSQLNGSYDQLSVTQTRDLLQKIENWRSMHAETEFRHAQNMYNDVRKRGGGNTMSRSDESLMLLETETYDSSVYDETEDVSHPASTHQPSSSHSAHTQNTAKNGTVTELKRKKQELMNLLERGQAIDEAQSPKHQNETSSDHIPRQSTTSDTSRRRSSAPAPEANSGILTVSANTTEADIHGEYQTHRESFKKPKKPKITIPKPFSFDKRERTRRKMISERRFEEYIDSIQKKEDDLVHHRFVAQPVPASTLQPKYKELQEQSKARSDEIKEMSKKWLLKNQRPFGFMQTNTYDEQKKRNLEKIKKESRFVKRPFKANPLPEWIGDKMMHQFEAENVAREKRVKERSLRLYEESKLPPRMEMWKGKEQELNKSTDSPNRRHSSSGLLSSAKHANPNFTFQPKVNTSVPNFCRLQKEFEQELKKRKEAQPLTSLNPPKCADSESLSKSRLVKILTDIKEDEENLPENRWPYLSKRRPEKPNPHPDFSTVPKTPDKTRTILMREELVKKHLEKLHKEEERRKWEEEHVWFNPKLTSTSRKSLNNSGEHSHQKKRPTSANPRLSQPASKSVPNKEEIKRKVLKDVCKMLERTGDEDLMKRVAAL</sequence>
<dbReference type="InterPro" id="IPR019579">
    <property type="entry name" value="FAM161A/B"/>
</dbReference>
<accession>A0A7S1PIP3</accession>
<dbReference type="Pfam" id="PF10595">
    <property type="entry name" value="FAM161A_B"/>
    <property type="match status" value="1"/>
</dbReference>
<feature type="compositionally biased region" description="Basic and acidic residues" evidence="3">
    <location>
        <begin position="195"/>
        <end position="209"/>
    </location>
</feature>